<sequence length="257" mass="30061">MQDMNTYYNIFKCLTIGIPVRIDCEEREANLLTVIKHLAVLQCHIIVLEADVQPQIGDFHNMETVEYQFVEDSNEVFHRTHYINRLLQMSQTEVVAVWDTDVLVDYNQIFEALQMILRGATISYPYDGRFVMLSEELSVQTRRRIDFDYLRNLKMSSLLGRKSCGGAFLVHKQRYLQCGGENEHFTGWGPEDAERLHRVTILGHRACHIPLGELFHLYHPRGSNSSYRSKENARYMREEFIKICCMSPNELKSYISK</sequence>
<accession>A0ABT7U3D0</accession>
<keyword evidence="3" id="KW-0328">Glycosyltransferase</keyword>
<reference evidence="4" key="1">
    <citation type="submission" date="2023-07" db="EMBL/GenBank/DDBJ databases">
        <title>Identification and characterization of horizontal gene transfer across gut microbiota members of farm animals based on homology search.</title>
        <authorList>
            <person name="Schwarzerova J."/>
            <person name="Nykrynova M."/>
            <person name="Jureckova K."/>
            <person name="Cejkova D."/>
            <person name="Rychlik I."/>
        </authorList>
    </citation>
    <scope>NUCLEOTIDE SEQUENCE [LARGE SCALE GENOMIC DNA]</scope>
    <source>
        <strain evidence="4">ET4</strain>
    </source>
</reference>
<keyword evidence="4" id="KW-1185">Reference proteome</keyword>
<evidence type="ECO:0000259" key="2">
    <source>
        <dbReference type="Pfam" id="PF02709"/>
    </source>
</evidence>
<name>A0ABT7U3D0_9BACE</name>
<proteinExistence type="predicted"/>
<dbReference type="InterPro" id="IPR029044">
    <property type="entry name" value="Nucleotide-diphossugar_trans"/>
</dbReference>
<feature type="domain" description="Galactosyltransferase C-terminal" evidence="2">
    <location>
        <begin position="161"/>
        <end position="219"/>
    </location>
</feature>
<organism evidence="3 4">
    <name type="scientific">Bacteroides eggerthii</name>
    <dbReference type="NCBI Taxonomy" id="28111"/>
    <lineage>
        <taxon>Bacteria</taxon>
        <taxon>Pseudomonadati</taxon>
        <taxon>Bacteroidota</taxon>
        <taxon>Bacteroidia</taxon>
        <taxon>Bacteroidales</taxon>
        <taxon>Bacteroidaceae</taxon>
        <taxon>Bacteroides</taxon>
    </lineage>
</organism>
<evidence type="ECO:0000313" key="3">
    <source>
        <dbReference type="EMBL" id="MDM8145025.1"/>
    </source>
</evidence>
<dbReference type="EMBL" id="JAUDCF010000005">
    <property type="protein sequence ID" value="MDM8145025.1"/>
    <property type="molecule type" value="Genomic_DNA"/>
</dbReference>
<gene>
    <name evidence="3" type="ORF">QUW02_03625</name>
</gene>
<dbReference type="InterPro" id="IPR027791">
    <property type="entry name" value="Galactosyl_T_C"/>
</dbReference>
<comment type="caution">
    <text evidence="3">The sequence shown here is derived from an EMBL/GenBank/DDBJ whole genome shotgun (WGS) entry which is preliminary data.</text>
</comment>
<keyword evidence="1" id="KW-0808">Transferase</keyword>
<dbReference type="Gene3D" id="3.90.550.10">
    <property type="entry name" value="Spore Coat Polysaccharide Biosynthesis Protein SpsA, Chain A"/>
    <property type="match status" value="1"/>
</dbReference>
<dbReference type="Pfam" id="PF02709">
    <property type="entry name" value="Glyco_transf_7C"/>
    <property type="match status" value="1"/>
</dbReference>
<protein>
    <submittedName>
        <fullName evidence="3">Galactosyltransferase-related protein</fullName>
    </submittedName>
</protein>
<dbReference type="GO" id="GO:0016757">
    <property type="term" value="F:glycosyltransferase activity"/>
    <property type="evidence" value="ECO:0007669"/>
    <property type="project" value="UniProtKB-KW"/>
</dbReference>
<dbReference type="SUPFAM" id="SSF53448">
    <property type="entry name" value="Nucleotide-diphospho-sugar transferases"/>
    <property type="match status" value="1"/>
</dbReference>
<dbReference type="Proteomes" id="UP001228403">
    <property type="component" value="Unassembled WGS sequence"/>
</dbReference>
<evidence type="ECO:0000313" key="4">
    <source>
        <dbReference type="Proteomes" id="UP001228403"/>
    </source>
</evidence>
<evidence type="ECO:0000256" key="1">
    <source>
        <dbReference type="ARBA" id="ARBA00022679"/>
    </source>
</evidence>